<feature type="region of interest" description="Disordered" evidence="1">
    <location>
        <begin position="1"/>
        <end position="23"/>
    </location>
</feature>
<protein>
    <recommendedName>
        <fullName evidence="4">DUF742 domain-containing protein</fullName>
    </recommendedName>
</protein>
<evidence type="ECO:0000313" key="3">
    <source>
        <dbReference type="Proteomes" id="UP000632849"/>
    </source>
</evidence>
<dbReference type="Proteomes" id="UP000632849">
    <property type="component" value="Unassembled WGS sequence"/>
</dbReference>
<proteinExistence type="predicted"/>
<evidence type="ECO:0008006" key="4">
    <source>
        <dbReference type="Google" id="ProtNLM"/>
    </source>
</evidence>
<dbReference type="Pfam" id="PF05331">
    <property type="entry name" value="DUF742"/>
    <property type="match status" value="1"/>
</dbReference>
<gene>
    <name evidence="2" type="ORF">GCM10017667_53180</name>
</gene>
<dbReference type="EMBL" id="BNBE01000002">
    <property type="protein sequence ID" value="GHG12918.1"/>
    <property type="molecule type" value="Genomic_DNA"/>
</dbReference>
<name>A0A919BTB8_STRFL</name>
<reference evidence="2" key="2">
    <citation type="submission" date="2020-09" db="EMBL/GenBank/DDBJ databases">
        <authorList>
            <person name="Sun Q."/>
            <person name="Ohkuma M."/>
        </authorList>
    </citation>
    <scope>NUCLEOTIDE SEQUENCE</scope>
    <source>
        <strain evidence="2">JCM 4122</strain>
    </source>
</reference>
<dbReference type="AlphaFoldDB" id="A0A919BTB8"/>
<dbReference type="PANTHER" id="PTHR36221:SF1">
    <property type="entry name" value="DUF742 DOMAIN-CONTAINING PROTEIN"/>
    <property type="match status" value="1"/>
</dbReference>
<dbReference type="PANTHER" id="PTHR36221">
    <property type="entry name" value="DUF742 DOMAIN-CONTAINING PROTEIN"/>
    <property type="match status" value="1"/>
</dbReference>
<reference evidence="2" key="1">
    <citation type="journal article" date="2014" name="Int. J. Syst. Evol. Microbiol.">
        <title>Complete genome sequence of Corynebacterium casei LMG S-19264T (=DSM 44701T), isolated from a smear-ripened cheese.</title>
        <authorList>
            <consortium name="US DOE Joint Genome Institute (JGI-PGF)"/>
            <person name="Walter F."/>
            <person name="Albersmeier A."/>
            <person name="Kalinowski J."/>
            <person name="Ruckert C."/>
        </authorList>
    </citation>
    <scope>NUCLEOTIDE SEQUENCE</scope>
    <source>
        <strain evidence="2">JCM 4122</strain>
    </source>
</reference>
<comment type="caution">
    <text evidence="2">The sequence shown here is derived from an EMBL/GenBank/DDBJ whole genome shotgun (WGS) entry which is preliminary data.</text>
</comment>
<evidence type="ECO:0000313" key="2">
    <source>
        <dbReference type="EMBL" id="GHG12918.1"/>
    </source>
</evidence>
<evidence type="ECO:0000256" key="1">
    <source>
        <dbReference type="SAM" id="MobiDB-lite"/>
    </source>
</evidence>
<dbReference type="RefSeq" id="WP_190043230.1">
    <property type="nucleotide sequence ID" value="NZ_BNBE01000002.1"/>
</dbReference>
<dbReference type="InterPro" id="IPR007995">
    <property type="entry name" value="DUF742"/>
</dbReference>
<sequence>MSRGQGRRLVPSYLAPGGSSAPTRNSLQALTVLIATGLSASPHHTPAQQRLLDLTAKGPLTVAESAGYLRLPMGVGKMIASQLVDDGYLMARAPLTGLPDGIRTPGAEQPTKSLLERVRDGLLAL</sequence>
<keyword evidence="3" id="KW-1185">Reference proteome</keyword>
<organism evidence="2 3">
    <name type="scientific">Streptomyces filamentosus</name>
    <name type="common">Streptomyces roseosporus</name>
    <dbReference type="NCBI Taxonomy" id="67294"/>
    <lineage>
        <taxon>Bacteria</taxon>
        <taxon>Bacillati</taxon>
        <taxon>Actinomycetota</taxon>
        <taxon>Actinomycetes</taxon>
        <taxon>Kitasatosporales</taxon>
        <taxon>Streptomycetaceae</taxon>
        <taxon>Streptomyces</taxon>
    </lineage>
</organism>
<accession>A0A919BTB8</accession>